<proteinExistence type="predicted"/>
<gene>
    <name evidence="4" type="ORF">GCM10009850_052440</name>
</gene>
<keyword evidence="5" id="KW-1185">Reference proteome</keyword>
<reference evidence="4 5" key="1">
    <citation type="journal article" date="2019" name="Int. J. Syst. Evol. Microbiol.">
        <title>The Global Catalogue of Microorganisms (GCM) 10K type strain sequencing project: providing services to taxonomists for standard genome sequencing and annotation.</title>
        <authorList>
            <consortium name="The Broad Institute Genomics Platform"/>
            <consortium name="The Broad Institute Genome Sequencing Center for Infectious Disease"/>
            <person name="Wu L."/>
            <person name="Ma J."/>
        </authorList>
    </citation>
    <scope>NUCLEOTIDE SEQUENCE [LARGE SCALE GENOMIC DNA]</scope>
    <source>
        <strain evidence="4 5">JCM 16114</strain>
    </source>
</reference>
<evidence type="ECO:0000256" key="2">
    <source>
        <dbReference type="SAM" id="Phobius"/>
    </source>
</evidence>
<keyword evidence="2" id="KW-0812">Transmembrane</keyword>
<dbReference type="EMBL" id="BAAAQX010000013">
    <property type="protein sequence ID" value="GAA2209785.1"/>
    <property type="molecule type" value="Genomic_DNA"/>
</dbReference>
<evidence type="ECO:0000259" key="3">
    <source>
        <dbReference type="Pfam" id="PF01926"/>
    </source>
</evidence>
<feature type="region of interest" description="Disordered" evidence="1">
    <location>
        <begin position="371"/>
        <end position="445"/>
    </location>
</feature>
<feature type="transmembrane region" description="Helical" evidence="2">
    <location>
        <begin position="528"/>
        <end position="550"/>
    </location>
</feature>
<dbReference type="InterPro" id="IPR006073">
    <property type="entry name" value="GTP-bd"/>
</dbReference>
<name>A0ABN3CKA6_9ACTN</name>
<accession>A0ABN3CKA6</accession>
<feature type="domain" description="G" evidence="3">
    <location>
        <begin position="58"/>
        <end position="190"/>
    </location>
</feature>
<keyword evidence="2" id="KW-1133">Transmembrane helix</keyword>
<dbReference type="PANTHER" id="PTHR42698:SF1">
    <property type="entry name" value="GTPASE ERA, MITOCHONDRIAL"/>
    <property type="match status" value="1"/>
</dbReference>
<evidence type="ECO:0000313" key="5">
    <source>
        <dbReference type="Proteomes" id="UP001499843"/>
    </source>
</evidence>
<dbReference type="InterPro" id="IPR027417">
    <property type="entry name" value="P-loop_NTPase"/>
</dbReference>
<keyword evidence="2" id="KW-0472">Membrane</keyword>
<evidence type="ECO:0000256" key="1">
    <source>
        <dbReference type="SAM" id="MobiDB-lite"/>
    </source>
</evidence>
<feature type="transmembrane region" description="Helical" evidence="2">
    <location>
        <begin position="570"/>
        <end position="591"/>
    </location>
</feature>
<dbReference type="Gene3D" id="3.40.50.300">
    <property type="entry name" value="P-loop containing nucleotide triphosphate hydrolases"/>
    <property type="match status" value="1"/>
</dbReference>
<dbReference type="RefSeq" id="WP_344479625.1">
    <property type="nucleotide sequence ID" value="NZ_BAAAQX010000013.1"/>
</dbReference>
<dbReference type="PANTHER" id="PTHR42698">
    <property type="entry name" value="GTPASE ERA"/>
    <property type="match status" value="1"/>
</dbReference>
<dbReference type="Proteomes" id="UP001499843">
    <property type="component" value="Unassembled WGS sequence"/>
</dbReference>
<dbReference type="CDD" id="cd11383">
    <property type="entry name" value="YfjP"/>
    <property type="match status" value="1"/>
</dbReference>
<dbReference type="InterPro" id="IPR005662">
    <property type="entry name" value="GTPase_Era-like"/>
</dbReference>
<organism evidence="4 5">
    <name type="scientific">Nonomuraea monospora</name>
    <dbReference type="NCBI Taxonomy" id="568818"/>
    <lineage>
        <taxon>Bacteria</taxon>
        <taxon>Bacillati</taxon>
        <taxon>Actinomycetota</taxon>
        <taxon>Actinomycetes</taxon>
        <taxon>Streptosporangiales</taxon>
        <taxon>Streptosporangiaceae</taxon>
        <taxon>Nonomuraea</taxon>
    </lineage>
</organism>
<feature type="region of interest" description="Disordered" evidence="1">
    <location>
        <begin position="264"/>
        <end position="292"/>
    </location>
</feature>
<dbReference type="Pfam" id="PF01926">
    <property type="entry name" value="MMR_HSR1"/>
    <property type="match status" value="1"/>
</dbReference>
<comment type="caution">
    <text evidence="4">The sequence shown here is derived from an EMBL/GenBank/DDBJ whole genome shotgun (WGS) entry which is preliminary data.</text>
</comment>
<protein>
    <recommendedName>
        <fullName evidence="3">G domain-containing protein</fullName>
    </recommendedName>
</protein>
<sequence>MKLLRRKEGPTLDTRLAALLEAATLGEGRLPEQDVSAARTVAERAGVRRELSLDHTVAALAGATGSGKSSLYNALTGQDLADVGVTRPTTSTAQAALWDGEGAGPLLDWLDIPRRHSAAPDPNLTGLVLLDLPDHDSIRLSHRLEVDRLVEQVDLLVWVVDPQKYADAALHERYLRPLAGHRDVMVVVLNQVDRLPAEAVSRCLDDLRRLLDGDGLDGIPVLAVSARTGRGVGELRALLGERVSERKSWSARLAADLTAAADRLAASGGSPEEGDTPVTAADGRASAGTRSAGTVSVGTVSVGTVSVGTGSAGTVSAGTERALTGALCAAAGVPLVVEAVAKGHRHRAVVATGWPVTRWVRRFRPDPLRRLRIGGLAPGKRPGLAPGERSGLASSKRSGLVPAKRPGTASAKRSGVTSPGRPGASSVGQPGETGTGRSGGEVVERQGGGIVGRTSVPAASAVQRAQVETAIRDVGEAAAAGLPGPWAAAVRQAARSRARELADAVDRAVATTSAVGTRRPLWWRAVNALQWVVFAVMLAGALWLGVLFGMDYLRLPEPPLPTVGVVPWPTVLLVGGALAGVLIALLSRLAAWAGGRRRARRTAKALRTAIGEVGGKLVLEPVEGELATYARFVEALDLARART</sequence>
<evidence type="ECO:0000313" key="4">
    <source>
        <dbReference type="EMBL" id="GAA2209785.1"/>
    </source>
</evidence>
<dbReference type="SUPFAM" id="SSF52540">
    <property type="entry name" value="P-loop containing nucleoside triphosphate hydrolases"/>
    <property type="match status" value="1"/>
</dbReference>